<dbReference type="GO" id="GO:0004713">
    <property type="term" value="F:protein tyrosine kinase activity"/>
    <property type="evidence" value="ECO:0000318"/>
    <property type="project" value="GO_Central"/>
</dbReference>
<dbReference type="CDD" id="cd05387">
    <property type="entry name" value="BY-kinase"/>
    <property type="match status" value="1"/>
</dbReference>
<sequence length="659" mass="72612">MLTWSDIWSYVRIILRWWWVALLAAVIAAGAAFVFALRQPDYYVSRTTLQVGDTLAATPDPQTFGLSATVAGFYAEMARREVILAPVVEKLGLPFPWQVISTYMLATSVNRQASLLDITITDTNPQRAAAIADAIAHELVRFSPNSPENVAAQRNLLNEQITRSQAEIDQLDRQIAQTREMLAQATSATDLREARNRLQELELARDTAQNAYAQLLRLQNTSLVNSLSIFESAKVPTAPLPNKRNLTVAIAGLVGLILGMMASFVLEMIDTRWRNHNDLRSRFGLNFLGVVPGKHPSISLSDEEARIRFNAVKEAHTQIVLAGLPRNARILMVSGPRPSNERSALAVDLAHCYTLSGYRVLLVDAETERAILSEFFADPNAVLQPISIDGEAQVWSSLRVTPIKNVLLLARNTDDQGRPLPPSQPWPALVDGLQRAADILIFDGPSTLSGVEAALLAPMMDGVILALKPVEDSSRDIQQSLKRLTLKRTDSVLGAVMLTEEYVLPGRKEQPRLPLPSLRHLLGDIPLRLLNPGKGERTNTTQQAENTTHAHTTRAVDTNQTPPPTPATAPQVIITPPPHEDRRVIVVPAIETDTAYEAAEELYERAVGEAPLNVPEELYERAVGEAPLNVPEERQSSLPPPAAKRPTRRRPPAGRRRRG</sequence>
<name>A9WBX9_CHLAA</name>
<dbReference type="PANTHER" id="PTHR32309:SF13">
    <property type="entry name" value="FERRIC ENTEROBACTIN TRANSPORT PROTEIN FEPE"/>
    <property type="match status" value="1"/>
</dbReference>
<protein>
    <submittedName>
        <fullName evidence="6">Lipopolysaccharide biosynthesis protein</fullName>
    </submittedName>
</protein>
<dbReference type="InParanoid" id="A9WBX9"/>
<dbReference type="GO" id="GO:0005886">
    <property type="term" value="C:plasma membrane"/>
    <property type="evidence" value="ECO:0000318"/>
    <property type="project" value="GO_Central"/>
</dbReference>
<feature type="region of interest" description="Disordered" evidence="4">
    <location>
        <begin position="530"/>
        <end position="580"/>
    </location>
</feature>
<dbReference type="Gene3D" id="3.40.50.300">
    <property type="entry name" value="P-loop containing nucleotide triphosphate hydrolases"/>
    <property type="match status" value="1"/>
</dbReference>
<feature type="region of interest" description="Disordered" evidence="4">
    <location>
        <begin position="625"/>
        <end position="659"/>
    </location>
</feature>
<reference evidence="7" key="1">
    <citation type="journal article" date="2011" name="BMC Genomics">
        <title>Complete genome sequence of the filamentous anoxygenic phototrophic bacterium Chloroflexus aurantiacus.</title>
        <authorList>
            <person name="Tang K.H."/>
            <person name="Barry K."/>
            <person name="Chertkov O."/>
            <person name="Dalin E."/>
            <person name="Han C.S."/>
            <person name="Hauser L.J."/>
            <person name="Honchak B.M."/>
            <person name="Karbach L.E."/>
            <person name="Land M.L."/>
            <person name="Lapidus A."/>
            <person name="Larimer F.W."/>
            <person name="Mikhailova N."/>
            <person name="Pitluck S."/>
            <person name="Pierson B.K."/>
            <person name="Blankenship R.E."/>
        </authorList>
    </citation>
    <scope>NUCLEOTIDE SEQUENCE [LARGE SCALE GENOMIC DNA]</scope>
    <source>
        <strain evidence="7">ATCC 29366 / DSM 635 / J-10-fl</strain>
    </source>
</reference>
<keyword evidence="2" id="KW-0067">ATP-binding</keyword>
<keyword evidence="5" id="KW-0472">Membrane</keyword>
<dbReference type="KEGG" id="cau:Caur_3753"/>
<keyword evidence="5" id="KW-1133">Transmembrane helix</keyword>
<dbReference type="EnsemblBacteria" id="ABY36931">
    <property type="protein sequence ID" value="ABY36931"/>
    <property type="gene ID" value="Caur_3753"/>
</dbReference>
<dbReference type="InterPro" id="IPR027417">
    <property type="entry name" value="P-loop_NTPase"/>
</dbReference>
<dbReference type="AlphaFoldDB" id="A9WBX9"/>
<dbReference type="HOGENOM" id="CLU_401633_0_0_0"/>
<dbReference type="eggNOG" id="COG0489">
    <property type="taxonomic scope" value="Bacteria"/>
</dbReference>
<dbReference type="eggNOG" id="COG3206">
    <property type="taxonomic scope" value="Bacteria"/>
</dbReference>
<dbReference type="InterPro" id="IPR005702">
    <property type="entry name" value="Wzc-like_C"/>
</dbReference>
<evidence type="ECO:0000256" key="5">
    <source>
        <dbReference type="SAM" id="Phobius"/>
    </source>
</evidence>
<dbReference type="Proteomes" id="UP000002008">
    <property type="component" value="Chromosome"/>
</dbReference>
<feature type="transmembrane region" description="Helical" evidence="5">
    <location>
        <begin position="246"/>
        <end position="266"/>
    </location>
</feature>
<keyword evidence="1" id="KW-0547">Nucleotide-binding</keyword>
<feature type="coiled-coil region" evidence="3">
    <location>
        <begin position="154"/>
        <end position="221"/>
    </location>
</feature>
<evidence type="ECO:0000256" key="1">
    <source>
        <dbReference type="ARBA" id="ARBA00022741"/>
    </source>
</evidence>
<dbReference type="PANTHER" id="PTHR32309">
    <property type="entry name" value="TYROSINE-PROTEIN KINASE"/>
    <property type="match status" value="1"/>
</dbReference>
<feature type="compositionally biased region" description="Basic residues" evidence="4">
    <location>
        <begin position="645"/>
        <end position="659"/>
    </location>
</feature>
<gene>
    <name evidence="6" type="ordered locus">Caur_3753</name>
</gene>
<evidence type="ECO:0000256" key="2">
    <source>
        <dbReference type="ARBA" id="ARBA00022840"/>
    </source>
</evidence>
<feature type="compositionally biased region" description="Polar residues" evidence="4">
    <location>
        <begin position="538"/>
        <end position="559"/>
    </location>
</feature>
<evidence type="ECO:0000313" key="7">
    <source>
        <dbReference type="Proteomes" id="UP000002008"/>
    </source>
</evidence>
<keyword evidence="5" id="KW-0812">Transmembrane</keyword>
<dbReference type="EMBL" id="CP000909">
    <property type="protein sequence ID" value="ABY36931.1"/>
    <property type="molecule type" value="Genomic_DNA"/>
</dbReference>
<dbReference type="SUPFAM" id="SSF52540">
    <property type="entry name" value="P-loop containing nucleoside triphosphate hydrolases"/>
    <property type="match status" value="1"/>
</dbReference>
<organism evidence="6 7">
    <name type="scientific">Chloroflexus aurantiacus (strain ATCC 29366 / DSM 635 / J-10-fl)</name>
    <dbReference type="NCBI Taxonomy" id="324602"/>
    <lineage>
        <taxon>Bacteria</taxon>
        <taxon>Bacillati</taxon>
        <taxon>Chloroflexota</taxon>
        <taxon>Chloroflexia</taxon>
        <taxon>Chloroflexales</taxon>
        <taxon>Chloroflexineae</taxon>
        <taxon>Chloroflexaceae</taxon>
        <taxon>Chloroflexus</taxon>
    </lineage>
</organism>
<feature type="transmembrane region" description="Helical" evidence="5">
    <location>
        <begin position="17"/>
        <end position="37"/>
    </location>
</feature>
<dbReference type="InterPro" id="IPR050445">
    <property type="entry name" value="Bact_polysacc_biosynth/exp"/>
</dbReference>
<keyword evidence="7" id="KW-1185">Reference proteome</keyword>
<dbReference type="RefSeq" id="WP_012259584.1">
    <property type="nucleotide sequence ID" value="NC_010175.1"/>
</dbReference>
<keyword evidence="3" id="KW-0175">Coiled coil</keyword>
<evidence type="ECO:0000256" key="3">
    <source>
        <dbReference type="SAM" id="Coils"/>
    </source>
</evidence>
<proteinExistence type="predicted"/>
<dbReference type="PATRIC" id="fig|324602.8.peg.4218"/>
<evidence type="ECO:0000256" key="4">
    <source>
        <dbReference type="SAM" id="MobiDB-lite"/>
    </source>
</evidence>
<dbReference type="STRING" id="324602.Caur_3753"/>
<evidence type="ECO:0000313" key="6">
    <source>
        <dbReference type="EMBL" id="ABY36931.1"/>
    </source>
</evidence>
<accession>A9WBX9</accession>